<gene>
    <name evidence="1" type="ORF">APT59_14355</name>
</gene>
<evidence type="ECO:0000313" key="2">
    <source>
        <dbReference type="Proteomes" id="UP000064137"/>
    </source>
</evidence>
<dbReference type="RefSeq" id="WP_059315483.1">
    <property type="nucleotide sequence ID" value="NZ_CP013987.1"/>
</dbReference>
<sequence length="66" mass="7109">MLAYFVVSKSSGNIIRVTRRDVRPADSATVTFLEALPSELASYESAHARGQDLINIADTASHLSST</sequence>
<dbReference type="OrthoDB" id="6900970at2"/>
<name>A0A0U4W6A8_9PSED</name>
<dbReference type="EMBL" id="CP013987">
    <property type="protein sequence ID" value="ALZ85318.1"/>
    <property type="molecule type" value="Genomic_DNA"/>
</dbReference>
<dbReference type="Proteomes" id="UP000064137">
    <property type="component" value="Chromosome"/>
</dbReference>
<protein>
    <submittedName>
        <fullName evidence="1">Uncharacterized protein</fullName>
    </submittedName>
</protein>
<evidence type="ECO:0000313" key="1">
    <source>
        <dbReference type="EMBL" id="ALZ85318.1"/>
    </source>
</evidence>
<accession>A0A0U4W6A8</accession>
<proteinExistence type="predicted"/>
<organism evidence="1 2">
    <name type="scientific">Pseudomonas oryzihabitans</name>
    <dbReference type="NCBI Taxonomy" id="47885"/>
    <lineage>
        <taxon>Bacteria</taxon>
        <taxon>Pseudomonadati</taxon>
        <taxon>Pseudomonadota</taxon>
        <taxon>Gammaproteobacteria</taxon>
        <taxon>Pseudomonadales</taxon>
        <taxon>Pseudomonadaceae</taxon>
        <taxon>Pseudomonas</taxon>
    </lineage>
</organism>
<reference evidence="1 2" key="1">
    <citation type="submission" date="2016-01" db="EMBL/GenBank/DDBJ databases">
        <title>Annotation of Pseudomonas oryzihabitans USDA-ARS-USMARC-56511.</title>
        <authorList>
            <person name="Harhay G.P."/>
            <person name="Harhay D.M."/>
            <person name="Smith T.P.L."/>
            <person name="Bono J.L."/>
            <person name="Heaton M.P."/>
            <person name="Clawson M.L."/>
            <person name="Chitko-Mckown C.G."/>
            <person name="Capik S.F."/>
            <person name="DeDonder K.D."/>
            <person name="Apley M.D."/>
            <person name="Lubbers B.V."/>
            <person name="White B.J."/>
            <person name="Larson R.L."/>
        </authorList>
    </citation>
    <scope>NUCLEOTIDE SEQUENCE [LARGE SCALE GENOMIC DNA]</scope>
    <source>
        <strain evidence="1 2">USDA-ARS-USMARC-56511</strain>
    </source>
</reference>
<dbReference type="AlphaFoldDB" id="A0A0U4W6A8"/>
<dbReference type="KEGG" id="por:APT59_14355"/>